<dbReference type="OrthoDB" id="9776275at2"/>
<name>A0A059GAT5_9PROT</name>
<proteinExistence type="predicted"/>
<accession>A0A059GAT5</accession>
<evidence type="ECO:0008006" key="4">
    <source>
        <dbReference type="Google" id="ProtNLM"/>
    </source>
</evidence>
<evidence type="ECO:0000256" key="1">
    <source>
        <dbReference type="SAM" id="SignalP"/>
    </source>
</evidence>
<dbReference type="eggNOG" id="COG3528">
    <property type="taxonomic scope" value="Bacteria"/>
</dbReference>
<reference evidence="2 3" key="1">
    <citation type="journal article" date="2014" name="Antonie Van Leeuwenhoek">
        <title>Hyphomonas beringensis sp. nov. and Hyphomonas chukchiensis sp. nov., isolated from surface seawater of the Bering Sea and Chukchi Sea.</title>
        <authorList>
            <person name="Li C."/>
            <person name="Lai Q."/>
            <person name="Li G."/>
            <person name="Dong C."/>
            <person name="Wang J."/>
            <person name="Liao Y."/>
            <person name="Shao Z."/>
        </authorList>
    </citation>
    <scope>NUCLEOTIDE SEQUENCE [LARGE SCALE GENOMIC DNA]</scope>
    <source>
        <strain evidence="2 3">SCH89</strain>
    </source>
</reference>
<evidence type="ECO:0000313" key="3">
    <source>
        <dbReference type="Proteomes" id="UP000024942"/>
    </source>
</evidence>
<evidence type="ECO:0000313" key="2">
    <source>
        <dbReference type="EMBL" id="KDA03695.1"/>
    </source>
</evidence>
<dbReference type="Pfam" id="PF09982">
    <property type="entry name" value="LpxR"/>
    <property type="match status" value="1"/>
</dbReference>
<gene>
    <name evidence="2" type="ORF">HOC_04422</name>
</gene>
<dbReference type="Proteomes" id="UP000024942">
    <property type="component" value="Unassembled WGS sequence"/>
</dbReference>
<sequence>MMLTHTCSRVALVAALFVTPLAHAQEVKKPAVVSLTVENDKFGGGTDRNYSNGLRIERVSGADEIFPALEWVADRIPFLDLKRQELRQGFALSHVIFTPEDKTLAVPDPTDRPYAGWLYASGTIVGTNGNTQDTLQVNLGIVGPSAGGEFVQNNFHRIIGVAEAQGWTSQLKDEPGVEIIAQRLYRFPGPTLPLGVETDLGFDLGGALGNVRTYASSGLTARIGWDLDSSFGPPRIRPALSGAGEFIPGTEENPMGGYFFVGVAGRAVGRDMFLDGNLFRDSPRVDDRKTYVGDLQAGLAIHYRDVQLAFTYVNRTEEFDAQVTPQRFGAFSISVAR</sequence>
<keyword evidence="3" id="KW-1185">Reference proteome</keyword>
<dbReference type="STRING" id="1280953.HOC_04422"/>
<organism evidence="2 3">
    <name type="scientific">Hyphomonas oceanitis SCH89</name>
    <dbReference type="NCBI Taxonomy" id="1280953"/>
    <lineage>
        <taxon>Bacteria</taxon>
        <taxon>Pseudomonadati</taxon>
        <taxon>Pseudomonadota</taxon>
        <taxon>Alphaproteobacteria</taxon>
        <taxon>Hyphomonadales</taxon>
        <taxon>Hyphomonadaceae</taxon>
        <taxon>Hyphomonas</taxon>
    </lineage>
</organism>
<dbReference type="AlphaFoldDB" id="A0A059GAT5"/>
<dbReference type="InterPro" id="IPR018707">
    <property type="entry name" value="LpxR"/>
</dbReference>
<dbReference type="PATRIC" id="fig|1280953.3.peg.895"/>
<comment type="caution">
    <text evidence="2">The sequence shown here is derived from an EMBL/GenBank/DDBJ whole genome shotgun (WGS) entry which is preliminary data.</text>
</comment>
<dbReference type="Gene3D" id="2.40.128.140">
    <property type="entry name" value="Outer membrane protein"/>
    <property type="match status" value="1"/>
</dbReference>
<protein>
    <recommendedName>
        <fullName evidence="4">Outer membrane protein</fullName>
    </recommendedName>
</protein>
<feature type="signal peptide" evidence="1">
    <location>
        <begin position="1"/>
        <end position="24"/>
    </location>
</feature>
<dbReference type="RefSeq" id="WP_051624517.1">
    <property type="nucleotide sequence ID" value="NZ_ARYL01000004.1"/>
</dbReference>
<keyword evidence="1" id="KW-0732">Signal</keyword>
<dbReference type="InterPro" id="IPR037107">
    <property type="entry name" value="Put_OMP_sf"/>
</dbReference>
<feature type="chain" id="PRO_5001573452" description="Outer membrane protein" evidence="1">
    <location>
        <begin position="25"/>
        <end position="337"/>
    </location>
</feature>
<dbReference type="EMBL" id="ARYL01000004">
    <property type="protein sequence ID" value="KDA03695.1"/>
    <property type="molecule type" value="Genomic_DNA"/>
</dbReference>